<keyword evidence="3" id="KW-1185">Reference proteome</keyword>
<name>A0A919WCQ7_9ACTN</name>
<gene>
    <name evidence="2" type="ORF">Ato02nite_094980</name>
</gene>
<dbReference type="RefSeq" id="WP_213013333.1">
    <property type="nucleotide sequence ID" value="NZ_BOQN01000156.1"/>
</dbReference>
<evidence type="ECO:0000313" key="3">
    <source>
        <dbReference type="Proteomes" id="UP000677082"/>
    </source>
</evidence>
<evidence type="ECO:0000313" key="2">
    <source>
        <dbReference type="EMBL" id="GIM97705.1"/>
    </source>
</evidence>
<evidence type="ECO:0000256" key="1">
    <source>
        <dbReference type="SAM" id="MobiDB-lite"/>
    </source>
</evidence>
<protein>
    <submittedName>
        <fullName evidence="2">Uncharacterized protein</fullName>
    </submittedName>
</protein>
<dbReference type="Proteomes" id="UP000677082">
    <property type="component" value="Unassembled WGS sequence"/>
</dbReference>
<comment type="caution">
    <text evidence="2">The sequence shown here is derived from an EMBL/GenBank/DDBJ whole genome shotgun (WGS) entry which is preliminary data.</text>
</comment>
<feature type="region of interest" description="Disordered" evidence="1">
    <location>
        <begin position="55"/>
        <end position="75"/>
    </location>
</feature>
<proteinExistence type="predicted"/>
<dbReference type="AlphaFoldDB" id="A0A919WCQ7"/>
<organism evidence="2 3">
    <name type="scientific">Paractinoplanes toevensis</name>
    <dbReference type="NCBI Taxonomy" id="571911"/>
    <lineage>
        <taxon>Bacteria</taxon>
        <taxon>Bacillati</taxon>
        <taxon>Actinomycetota</taxon>
        <taxon>Actinomycetes</taxon>
        <taxon>Micromonosporales</taxon>
        <taxon>Micromonosporaceae</taxon>
        <taxon>Paractinoplanes</taxon>
    </lineage>
</organism>
<accession>A0A919WCQ7</accession>
<sequence length="89" mass="9847">MVGELAPVLDRLLADVNRYRGADHRIRLRVAIHEGLGFEHRAWIFVPDEDVTRDTSTVRNSPQSGPGVSIGTLNATSVGIGEHNTFHHH</sequence>
<reference evidence="2 3" key="1">
    <citation type="submission" date="2021-03" db="EMBL/GenBank/DDBJ databases">
        <title>Whole genome shotgun sequence of Actinoplanes toevensis NBRC 105298.</title>
        <authorList>
            <person name="Komaki H."/>
            <person name="Tamura T."/>
        </authorList>
    </citation>
    <scope>NUCLEOTIDE SEQUENCE [LARGE SCALE GENOMIC DNA]</scope>
    <source>
        <strain evidence="2 3">NBRC 105298</strain>
    </source>
</reference>
<dbReference type="EMBL" id="BOQN01000156">
    <property type="protein sequence ID" value="GIM97705.1"/>
    <property type="molecule type" value="Genomic_DNA"/>
</dbReference>